<gene>
    <name evidence="5" type="ORF">DB32_006206</name>
</gene>
<evidence type="ECO:0000259" key="4">
    <source>
        <dbReference type="Pfam" id="PF00198"/>
    </source>
</evidence>
<feature type="domain" description="2-oxoacid dehydrogenase acyltransferase catalytic" evidence="4">
    <location>
        <begin position="169"/>
        <end position="254"/>
    </location>
</feature>
<dbReference type="PANTHER" id="PTHR43178">
    <property type="entry name" value="DIHYDROLIPOAMIDE ACETYLTRANSFERASE COMPONENT OF PYRUVATE DEHYDROGENASE COMPLEX"/>
    <property type="match status" value="1"/>
</dbReference>
<dbReference type="AlphaFoldDB" id="A0A0F6YL91"/>
<evidence type="ECO:0000313" key="6">
    <source>
        <dbReference type="Proteomes" id="UP000034883"/>
    </source>
</evidence>
<evidence type="ECO:0000256" key="3">
    <source>
        <dbReference type="ARBA" id="ARBA00023315"/>
    </source>
</evidence>
<protein>
    <submittedName>
        <fullName evidence="5">Dihydrolipoamide acetyltransferase</fullName>
    </submittedName>
</protein>
<feature type="domain" description="2-oxoacid dehydrogenase acyltransferase catalytic" evidence="4">
    <location>
        <begin position="12"/>
        <end position="121"/>
    </location>
</feature>
<accession>A0A0F6YL91</accession>
<dbReference type="RefSeq" id="WP_053236147.1">
    <property type="nucleotide sequence ID" value="NZ_CP011125.1"/>
</dbReference>
<dbReference type="EMBL" id="CP011125">
    <property type="protein sequence ID" value="AKF09057.1"/>
    <property type="molecule type" value="Genomic_DNA"/>
</dbReference>
<dbReference type="Gene3D" id="3.30.559.10">
    <property type="entry name" value="Chloramphenicol acetyltransferase-like domain"/>
    <property type="match status" value="1"/>
</dbReference>
<dbReference type="InterPro" id="IPR001078">
    <property type="entry name" value="2-oxoacid_DH_actylTfrase"/>
</dbReference>
<name>A0A0F6YL91_9BACT</name>
<keyword evidence="6" id="KW-1185">Reference proteome</keyword>
<dbReference type="GO" id="GO:0005737">
    <property type="term" value="C:cytoplasm"/>
    <property type="evidence" value="ECO:0007669"/>
    <property type="project" value="TreeGrafter"/>
</dbReference>
<dbReference type="Pfam" id="PF00198">
    <property type="entry name" value="2-oxoacid_dh"/>
    <property type="match status" value="2"/>
</dbReference>
<keyword evidence="3" id="KW-0012">Acyltransferase</keyword>
<dbReference type="OrthoDB" id="9805770at2"/>
<dbReference type="GO" id="GO:0016407">
    <property type="term" value="F:acetyltransferase activity"/>
    <property type="evidence" value="ECO:0007669"/>
    <property type="project" value="TreeGrafter"/>
</dbReference>
<dbReference type="KEGG" id="samy:DB32_006206"/>
<sequence>MALHAWKRPSDPSVYGFLDVDATRALAWIEETRARTGVHVTITHLVGKAAAMALAARPDVNAIVRRGRGIWARDRIDVFFQIARDGGEDLLGALVKDADEKDPVAIATELDHLAKRVRAHRDPSLDVTSRLMERLPDALIGPAMRAAETLGYDLGLDLRRVGIPFDAFGSVMVTNVGTFGLTSALAPLVPFARTPLVITVGAIQDTPVAIDGRVEVRPVIELGVTLDHRILDGFQAGQLATRFREVIEDPSRALSA</sequence>
<comment type="cofactor">
    <cofactor evidence="1">
        <name>(R)-lipoate</name>
        <dbReference type="ChEBI" id="CHEBI:83088"/>
    </cofactor>
</comment>
<organism evidence="5 6">
    <name type="scientific">Sandaracinus amylolyticus</name>
    <dbReference type="NCBI Taxonomy" id="927083"/>
    <lineage>
        <taxon>Bacteria</taxon>
        <taxon>Pseudomonadati</taxon>
        <taxon>Myxococcota</taxon>
        <taxon>Polyangia</taxon>
        <taxon>Polyangiales</taxon>
        <taxon>Sandaracinaceae</taxon>
        <taxon>Sandaracinus</taxon>
    </lineage>
</organism>
<dbReference type="PANTHER" id="PTHR43178:SF5">
    <property type="entry name" value="LIPOAMIDE ACYLTRANSFERASE COMPONENT OF BRANCHED-CHAIN ALPHA-KETO ACID DEHYDROGENASE COMPLEX, MITOCHONDRIAL"/>
    <property type="match status" value="1"/>
</dbReference>
<dbReference type="InterPro" id="IPR050743">
    <property type="entry name" value="2-oxoacid_DH_E2_comp"/>
</dbReference>
<reference evidence="5 6" key="1">
    <citation type="submission" date="2015-03" db="EMBL/GenBank/DDBJ databases">
        <title>Genome assembly of Sandaracinus amylolyticus DSM 53668.</title>
        <authorList>
            <person name="Sharma G."/>
            <person name="Subramanian S."/>
        </authorList>
    </citation>
    <scope>NUCLEOTIDE SEQUENCE [LARGE SCALE GENOMIC DNA]</scope>
    <source>
        <strain evidence="5 6">DSM 53668</strain>
    </source>
</reference>
<dbReference type="InterPro" id="IPR023213">
    <property type="entry name" value="CAT-like_dom_sf"/>
</dbReference>
<evidence type="ECO:0000256" key="1">
    <source>
        <dbReference type="ARBA" id="ARBA00001938"/>
    </source>
</evidence>
<proteinExistence type="predicted"/>
<keyword evidence="2 5" id="KW-0808">Transferase</keyword>
<evidence type="ECO:0000313" key="5">
    <source>
        <dbReference type="EMBL" id="AKF09057.1"/>
    </source>
</evidence>
<dbReference type="STRING" id="927083.DB32_006206"/>
<dbReference type="SUPFAM" id="SSF52777">
    <property type="entry name" value="CoA-dependent acyltransferases"/>
    <property type="match status" value="1"/>
</dbReference>
<dbReference type="Proteomes" id="UP000034883">
    <property type="component" value="Chromosome"/>
</dbReference>
<dbReference type="GO" id="GO:0031405">
    <property type="term" value="F:lipoic acid binding"/>
    <property type="evidence" value="ECO:0007669"/>
    <property type="project" value="TreeGrafter"/>
</dbReference>
<evidence type="ECO:0000256" key="2">
    <source>
        <dbReference type="ARBA" id="ARBA00022679"/>
    </source>
</evidence>